<keyword evidence="7" id="KW-1185">Reference proteome</keyword>
<dbReference type="InterPro" id="IPR001173">
    <property type="entry name" value="Glyco_trans_2-like"/>
</dbReference>
<evidence type="ECO:0000256" key="2">
    <source>
        <dbReference type="ARBA" id="ARBA00006739"/>
    </source>
</evidence>
<evidence type="ECO:0000256" key="3">
    <source>
        <dbReference type="ARBA" id="ARBA00022676"/>
    </source>
</evidence>
<gene>
    <name evidence="6" type="ORF">HNR53_003943</name>
</gene>
<dbReference type="Pfam" id="PF00535">
    <property type="entry name" value="Glycos_transf_2"/>
    <property type="match status" value="1"/>
</dbReference>
<evidence type="ECO:0000256" key="4">
    <source>
        <dbReference type="ARBA" id="ARBA00022679"/>
    </source>
</evidence>
<dbReference type="InterPro" id="IPR029044">
    <property type="entry name" value="Nucleotide-diphossugar_trans"/>
</dbReference>
<evidence type="ECO:0000313" key="7">
    <source>
        <dbReference type="Proteomes" id="UP000531594"/>
    </source>
</evidence>
<dbReference type="SUPFAM" id="SSF53448">
    <property type="entry name" value="Nucleotide-diphospho-sugar transferases"/>
    <property type="match status" value="1"/>
</dbReference>
<dbReference type="GO" id="GO:0016757">
    <property type="term" value="F:glycosyltransferase activity"/>
    <property type="evidence" value="ECO:0007669"/>
    <property type="project" value="UniProtKB-KW"/>
</dbReference>
<dbReference type="AlphaFoldDB" id="A0A7X0HUV4"/>
<accession>A0A7X0HUV4</accession>
<evidence type="ECO:0000259" key="5">
    <source>
        <dbReference type="Pfam" id="PF00535"/>
    </source>
</evidence>
<feature type="domain" description="Glycosyltransferase 2-like" evidence="5">
    <location>
        <begin position="26"/>
        <end position="137"/>
    </location>
</feature>
<keyword evidence="4 6" id="KW-0808">Transferase</keyword>
<dbReference type="EMBL" id="JACHGK010000019">
    <property type="protein sequence ID" value="MBB6447263.1"/>
    <property type="molecule type" value="Genomic_DNA"/>
</dbReference>
<protein>
    <submittedName>
        <fullName evidence="6">GT2 family glycosyltransferase</fullName>
    </submittedName>
</protein>
<comment type="similarity">
    <text evidence="2">Belongs to the glycosyltransferase 2 family.</text>
</comment>
<evidence type="ECO:0000256" key="1">
    <source>
        <dbReference type="ARBA" id="ARBA00004776"/>
    </source>
</evidence>
<dbReference type="Gene3D" id="3.90.550.10">
    <property type="entry name" value="Spore Coat Polysaccharide Biosynthesis Protein SpsA, Chain A"/>
    <property type="match status" value="1"/>
</dbReference>
<comment type="pathway">
    <text evidence="1">Cell wall biogenesis; cell wall polysaccharide biosynthesis.</text>
</comment>
<evidence type="ECO:0000313" key="6">
    <source>
        <dbReference type="EMBL" id="MBB6447263.1"/>
    </source>
</evidence>
<reference evidence="6 7" key="1">
    <citation type="submission" date="2020-08" db="EMBL/GenBank/DDBJ databases">
        <title>Genomic Encyclopedia of Type Strains, Phase IV (KMG-IV): sequencing the most valuable type-strain genomes for metagenomic binning, comparative biology and taxonomic classification.</title>
        <authorList>
            <person name="Goeker M."/>
        </authorList>
    </citation>
    <scope>NUCLEOTIDE SEQUENCE [LARGE SCALE GENOMIC DNA]</scope>
    <source>
        <strain evidence="6 7">DSM 5391</strain>
    </source>
</reference>
<dbReference type="PANTHER" id="PTHR43179:SF12">
    <property type="entry name" value="GALACTOFURANOSYLTRANSFERASE GLFT2"/>
    <property type="match status" value="1"/>
</dbReference>
<dbReference type="Proteomes" id="UP000531594">
    <property type="component" value="Unassembled WGS sequence"/>
</dbReference>
<keyword evidence="3" id="KW-0328">Glycosyltransferase</keyword>
<dbReference type="PANTHER" id="PTHR43179">
    <property type="entry name" value="RHAMNOSYLTRANSFERASE WBBL"/>
    <property type="match status" value="1"/>
</dbReference>
<name>A0A7X0HUV4_9BACI</name>
<dbReference type="RefSeq" id="WP_184529052.1">
    <property type="nucleotide sequence ID" value="NZ_JACHGK010000019.1"/>
</dbReference>
<comment type="caution">
    <text evidence="6">The sequence shown here is derived from an EMBL/GenBank/DDBJ whole genome shotgun (WGS) entry which is preliminary data.</text>
</comment>
<proteinExistence type="inferred from homology"/>
<organism evidence="6 7">
    <name type="scientific">Bacillus benzoevorans</name>
    <dbReference type="NCBI Taxonomy" id="1456"/>
    <lineage>
        <taxon>Bacteria</taxon>
        <taxon>Bacillati</taxon>
        <taxon>Bacillota</taxon>
        <taxon>Bacilli</taxon>
        <taxon>Bacillales</taxon>
        <taxon>Bacillaceae</taxon>
        <taxon>Bacillus</taxon>
    </lineage>
</organism>
<sequence length="279" mass="32428">MNITMVMVLYKQKPEESKTYRTLKQHLFSQIQFPEGKIELILYDNSPEKQGFTPPVIEGLHISYIHDERNLGIATAYNYAYSIAKSNGSEWLLLLDHDTELTADYINRVLHLAEVPEEAAAVVPKINSDHAMISPVYSDTLRPLIGEKPQTGIQEKPVMAINSGSLIKVSFLTELNGFNQEFALDYLDHWLFFEIYHKGYKVLLLDTELEHELSVMDYDRVSLNRYKSILDSETNFYRNYKKDLFSSYRTQLVKRFLKQILLVKNKKIATYTLKKIFSL</sequence>